<dbReference type="GO" id="GO:0046872">
    <property type="term" value="F:metal ion binding"/>
    <property type="evidence" value="ECO:0007669"/>
    <property type="project" value="UniProtKB-KW"/>
</dbReference>
<name>A0A250WYW0_9CHLO</name>
<feature type="active site" description="Nucleophile" evidence="7">
    <location>
        <position position="254"/>
    </location>
</feature>
<comment type="cofactor">
    <cofactor evidence="8">
        <name>Mg(2+)</name>
        <dbReference type="ChEBI" id="CHEBI:18420"/>
    </cofactor>
    <text evidence="8">Binds 1 Mg(2+) ion per subunit.</text>
</comment>
<keyword evidence="5" id="KW-0904">Protein phosphatase</keyword>
<dbReference type="AlphaFoldDB" id="A0A250WYW0"/>
<keyword evidence="4 8" id="KW-0460">Magnesium</keyword>
<feature type="binding site" evidence="8">
    <location>
        <position position="256"/>
    </location>
    <ligand>
        <name>Mg(2+)</name>
        <dbReference type="ChEBI" id="CHEBI:18420"/>
    </ligand>
</feature>
<evidence type="ECO:0000256" key="8">
    <source>
        <dbReference type="PIRSR" id="PIRSR628472-2"/>
    </source>
</evidence>
<comment type="similarity">
    <text evidence="1">Belongs to the HAD-like hydrolase superfamily. EYA family.</text>
</comment>
<dbReference type="PANTHER" id="PTHR10190">
    <property type="entry name" value="EYES ABSENT"/>
    <property type="match status" value="1"/>
</dbReference>
<dbReference type="Proteomes" id="UP000232323">
    <property type="component" value="Unassembled WGS sequence"/>
</dbReference>
<dbReference type="EMBL" id="BEGY01000015">
    <property type="protein sequence ID" value="GAX76028.1"/>
    <property type="molecule type" value="Genomic_DNA"/>
</dbReference>
<feature type="binding site" evidence="8">
    <location>
        <position position="491"/>
    </location>
    <ligand>
        <name>Mg(2+)</name>
        <dbReference type="ChEBI" id="CHEBI:18420"/>
    </ligand>
</feature>
<dbReference type="SUPFAM" id="SSF56784">
    <property type="entry name" value="HAD-like"/>
    <property type="match status" value="1"/>
</dbReference>
<feature type="active site" description="Proton donor" evidence="7">
    <location>
        <position position="256"/>
    </location>
</feature>
<protein>
    <recommendedName>
        <fullName evidence="2">protein-tyrosine-phosphatase</fullName>
        <ecNumber evidence="2">3.1.3.48</ecNumber>
    </recommendedName>
</protein>
<dbReference type="GO" id="GO:0004725">
    <property type="term" value="F:protein tyrosine phosphatase activity"/>
    <property type="evidence" value="ECO:0007669"/>
    <property type="project" value="UniProtKB-EC"/>
</dbReference>
<evidence type="ECO:0000256" key="2">
    <source>
        <dbReference type="ARBA" id="ARBA00013064"/>
    </source>
</evidence>
<reference evidence="9 10" key="1">
    <citation type="submission" date="2017-08" db="EMBL/GenBank/DDBJ databases">
        <title>Acidophilic green algal genome provides insights into adaptation to an acidic environment.</title>
        <authorList>
            <person name="Hirooka S."/>
            <person name="Hirose Y."/>
            <person name="Kanesaki Y."/>
            <person name="Higuchi S."/>
            <person name="Fujiwara T."/>
            <person name="Onuma R."/>
            <person name="Era A."/>
            <person name="Ohbayashi R."/>
            <person name="Uzuka A."/>
            <person name="Nozaki H."/>
            <person name="Yoshikawa H."/>
            <person name="Miyagishima S.Y."/>
        </authorList>
    </citation>
    <scope>NUCLEOTIDE SEQUENCE [LARGE SCALE GENOMIC DNA]</scope>
    <source>
        <strain evidence="9 10">NIES-2499</strain>
    </source>
</reference>
<evidence type="ECO:0000256" key="4">
    <source>
        <dbReference type="ARBA" id="ARBA00022842"/>
    </source>
</evidence>
<dbReference type="EC" id="3.1.3.48" evidence="2"/>
<evidence type="ECO:0000256" key="1">
    <source>
        <dbReference type="ARBA" id="ARBA00010501"/>
    </source>
</evidence>
<proteinExistence type="inferred from homology"/>
<dbReference type="GO" id="GO:0045739">
    <property type="term" value="P:positive regulation of DNA repair"/>
    <property type="evidence" value="ECO:0007669"/>
    <property type="project" value="TreeGrafter"/>
</dbReference>
<keyword evidence="8" id="KW-0479">Metal-binding</keyword>
<evidence type="ECO:0000256" key="5">
    <source>
        <dbReference type="ARBA" id="ARBA00022912"/>
    </source>
</evidence>
<dbReference type="Gene3D" id="3.40.50.12350">
    <property type="match status" value="2"/>
</dbReference>
<keyword evidence="10" id="KW-1185">Reference proteome</keyword>
<dbReference type="OrthoDB" id="167668at2759"/>
<dbReference type="SFLD" id="SFLDG01129">
    <property type="entry name" value="C1.5:_HAD__Beta-PGM__Phosphata"/>
    <property type="match status" value="1"/>
</dbReference>
<keyword evidence="3" id="KW-0378">Hydrolase</keyword>
<evidence type="ECO:0000313" key="10">
    <source>
        <dbReference type="Proteomes" id="UP000232323"/>
    </source>
</evidence>
<comment type="caution">
    <text evidence="9">The sequence shown here is derived from an EMBL/GenBank/DDBJ whole genome shotgun (WGS) entry which is preliminary data.</text>
</comment>
<evidence type="ECO:0000256" key="6">
    <source>
        <dbReference type="ARBA" id="ARBA00051722"/>
    </source>
</evidence>
<evidence type="ECO:0000256" key="7">
    <source>
        <dbReference type="PIRSR" id="PIRSR628472-1"/>
    </source>
</evidence>
<dbReference type="InterPro" id="IPR028472">
    <property type="entry name" value="EYA"/>
</dbReference>
<dbReference type="STRING" id="1157962.A0A250WYW0"/>
<feature type="binding site" evidence="8">
    <location>
        <position position="254"/>
    </location>
    <ligand>
        <name>Mg(2+)</name>
        <dbReference type="ChEBI" id="CHEBI:18420"/>
    </ligand>
</feature>
<comment type="catalytic activity">
    <reaction evidence="6">
        <text>O-phospho-L-tyrosyl-[protein] + H2O = L-tyrosyl-[protein] + phosphate</text>
        <dbReference type="Rhea" id="RHEA:10684"/>
        <dbReference type="Rhea" id="RHEA-COMP:10136"/>
        <dbReference type="Rhea" id="RHEA-COMP:20101"/>
        <dbReference type="ChEBI" id="CHEBI:15377"/>
        <dbReference type="ChEBI" id="CHEBI:43474"/>
        <dbReference type="ChEBI" id="CHEBI:46858"/>
        <dbReference type="ChEBI" id="CHEBI:61978"/>
        <dbReference type="EC" id="3.1.3.48"/>
    </reaction>
</comment>
<dbReference type="GO" id="GO:0030154">
    <property type="term" value="P:cell differentiation"/>
    <property type="evidence" value="ECO:0007669"/>
    <property type="project" value="TreeGrafter"/>
</dbReference>
<dbReference type="InterPro" id="IPR036412">
    <property type="entry name" value="HAD-like_sf"/>
</dbReference>
<organism evidence="9 10">
    <name type="scientific">Chlamydomonas eustigma</name>
    <dbReference type="NCBI Taxonomy" id="1157962"/>
    <lineage>
        <taxon>Eukaryota</taxon>
        <taxon>Viridiplantae</taxon>
        <taxon>Chlorophyta</taxon>
        <taxon>core chlorophytes</taxon>
        <taxon>Chlorophyceae</taxon>
        <taxon>CS clade</taxon>
        <taxon>Chlamydomonadales</taxon>
        <taxon>Chlamydomonadaceae</taxon>
        <taxon>Chlamydomonas</taxon>
    </lineage>
</organism>
<evidence type="ECO:0000256" key="3">
    <source>
        <dbReference type="ARBA" id="ARBA00022801"/>
    </source>
</evidence>
<accession>A0A250WYW0</accession>
<evidence type="ECO:0000313" key="9">
    <source>
        <dbReference type="EMBL" id="GAX76028.1"/>
    </source>
</evidence>
<dbReference type="SFLD" id="SFLDS00003">
    <property type="entry name" value="Haloacid_Dehalogenase"/>
    <property type="match status" value="1"/>
</dbReference>
<sequence length="568" mass="62541">MDNSHFIHSEQQTVNCSCPEFQLVAPNLDSTSSAKCTGIQQPPREGRDAEALSCIETSSHKYEQNQIYKGPLHGASSNLALSHDRIISLRLTSPSVNFTQLPNIVIPDLIKYPEGDQMQAIMQIEPAKILSKAGEYAGTILDSERAYNPLEDYSLEDVVQHEHHNADPHGGILPCTQGRAAAATSMGVSGTNVRSLEPDISGGMGCAHAHITSDVQLIPEVEGNSIQKRQRLNDVSESVQSTVVRRRKVVFVWDLDETLIIFNSLLNGTFNSEADSEIKQEGMRVAQAFATVLFDLLDHYYQFPTVEEEDPISMEEALAPHTPFPAEVSLSAQIYERARVLYEGGLDGMKMRLGQTEKQRMEDCWKDLEAASRGWTTAAAALLQSTSEKISSERKQCTGKLSDLEREQCTGKLSDLEREQCTGKLSDLEMHHCVVSRGHLLATLVKLQAFGLSQHIHWSNIFSASKASKLDCFKMICDRFGPDARYCAVGDAPEEYQAAVALGWLFLKINPTIPLHLKLSSDVSDVTSTGCNSCPAELGIYKDLGGWRSVAGVSLFELNADLLLNDIV</sequence>
<dbReference type="InterPro" id="IPR038102">
    <property type="entry name" value="EYA_dom_sf"/>
</dbReference>
<gene>
    <name evidence="9" type="ORF">CEUSTIGMA_g3471.t1</name>
</gene>
<dbReference type="GO" id="GO:0005634">
    <property type="term" value="C:nucleus"/>
    <property type="evidence" value="ECO:0007669"/>
    <property type="project" value="TreeGrafter"/>
</dbReference>
<dbReference type="PANTHER" id="PTHR10190:SF16">
    <property type="entry name" value="DEVELOPMENTAL PROTEIN EYES ABSENT"/>
    <property type="match status" value="1"/>
</dbReference>